<dbReference type="HAMAP" id="MF_00765">
    <property type="entry name" value="DarP"/>
    <property type="match status" value="1"/>
</dbReference>
<accession>A0A1E7ZCF8</accession>
<evidence type="ECO:0000313" key="7">
    <source>
        <dbReference type="EMBL" id="OFC71134.1"/>
    </source>
</evidence>
<sequence length="183" mass="21478">MSDNKHHSDEENYFDDGQPEDGSEIVSKSELKRQSEELQKLGEDLVNLSAAHLATIPMDEELEDSVMLARNINRKKDGFRRQLQFIGKLMRSRDVSDIEAAMARLTHQHQAQNAAFHALEKAREDVINHGDDGIQRLMEEYPQLDRQKLRQFHRQIKKEREKNGPPKAFRELFQYLKEMIHEE</sequence>
<dbReference type="GO" id="GO:1902626">
    <property type="term" value="P:assembly of large subunit precursor of preribosome"/>
    <property type="evidence" value="ECO:0007669"/>
    <property type="project" value="UniProtKB-UniRule"/>
</dbReference>
<dbReference type="GO" id="GO:0005829">
    <property type="term" value="C:cytosol"/>
    <property type="evidence" value="ECO:0007669"/>
    <property type="project" value="TreeGrafter"/>
</dbReference>
<evidence type="ECO:0000256" key="5">
    <source>
        <dbReference type="HAMAP-Rule" id="MF_00765"/>
    </source>
</evidence>
<dbReference type="InterPro" id="IPR006839">
    <property type="entry name" value="DarP"/>
</dbReference>
<dbReference type="GO" id="GO:0019843">
    <property type="term" value="F:rRNA binding"/>
    <property type="evidence" value="ECO:0007669"/>
    <property type="project" value="UniProtKB-UniRule"/>
</dbReference>
<feature type="compositionally biased region" description="Acidic residues" evidence="6">
    <location>
        <begin position="11"/>
        <end position="23"/>
    </location>
</feature>
<dbReference type="Proteomes" id="UP000175691">
    <property type="component" value="Unassembled WGS sequence"/>
</dbReference>
<dbReference type="Gene3D" id="1.10.60.30">
    <property type="entry name" value="PSPTO4464-like domains"/>
    <property type="match status" value="2"/>
</dbReference>
<dbReference type="AlphaFoldDB" id="A0A1E7ZCF8"/>
<evidence type="ECO:0000256" key="2">
    <source>
        <dbReference type="ARBA" id="ARBA00022517"/>
    </source>
</evidence>
<organism evidence="7 8">
    <name type="scientific">Alteromonas confluentis</name>
    <dbReference type="NCBI Taxonomy" id="1656094"/>
    <lineage>
        <taxon>Bacteria</taxon>
        <taxon>Pseudomonadati</taxon>
        <taxon>Pseudomonadota</taxon>
        <taxon>Gammaproteobacteria</taxon>
        <taxon>Alteromonadales</taxon>
        <taxon>Alteromonadaceae</taxon>
        <taxon>Alteromonas/Salinimonas group</taxon>
        <taxon>Alteromonas</taxon>
    </lineage>
</organism>
<dbReference type="PANTHER" id="PTHR38101">
    <property type="entry name" value="UPF0307 PROTEIN YJGA"/>
    <property type="match status" value="1"/>
</dbReference>
<evidence type="ECO:0000256" key="3">
    <source>
        <dbReference type="ARBA" id="ARBA00022730"/>
    </source>
</evidence>
<evidence type="ECO:0000256" key="4">
    <source>
        <dbReference type="ARBA" id="ARBA00022884"/>
    </source>
</evidence>
<comment type="caution">
    <text evidence="7">The sequence shown here is derived from an EMBL/GenBank/DDBJ whole genome shotgun (WGS) entry which is preliminary data.</text>
</comment>
<keyword evidence="8" id="KW-1185">Reference proteome</keyword>
<dbReference type="SUPFAM" id="SSF158710">
    <property type="entry name" value="PSPTO4464-like"/>
    <property type="match status" value="1"/>
</dbReference>
<dbReference type="Pfam" id="PF04751">
    <property type="entry name" value="DarP"/>
    <property type="match status" value="1"/>
</dbReference>
<dbReference type="EMBL" id="MDHN01000016">
    <property type="protein sequence ID" value="OFC71134.1"/>
    <property type="molecule type" value="Genomic_DNA"/>
</dbReference>
<keyword evidence="3 5" id="KW-0699">rRNA-binding</keyword>
<protein>
    <recommendedName>
        <fullName evidence="5">Dual-action ribosomal maturation protein DarP</fullName>
    </recommendedName>
    <alternativeName>
        <fullName evidence="5">Large ribosomal subunit assembly factor DarP</fullName>
    </alternativeName>
</protein>
<dbReference type="STRING" id="1656094.BFC18_09625"/>
<evidence type="ECO:0000256" key="6">
    <source>
        <dbReference type="SAM" id="MobiDB-lite"/>
    </source>
</evidence>
<comment type="subcellular location">
    <subcellularLocation>
        <location evidence="5">Cytoplasm</location>
    </subcellularLocation>
    <text evidence="5">Associates with late stage pre-50S ribosomal subunits.</text>
</comment>
<dbReference type="InterPro" id="IPR023153">
    <property type="entry name" value="DarP_sf"/>
</dbReference>
<dbReference type="CDD" id="cd16331">
    <property type="entry name" value="YjgA-like"/>
    <property type="match status" value="1"/>
</dbReference>
<gene>
    <name evidence="5" type="primary">darP</name>
    <name evidence="7" type="ORF">BFC18_09625</name>
</gene>
<comment type="function">
    <text evidence="5">Member of a network of 50S ribosomal subunit biogenesis factors which assembles along the 30S-50S interface, preventing incorrect 23S rRNA structures from forming. Promotes peptidyl transferase center (PTC) maturation.</text>
</comment>
<dbReference type="OrthoDB" id="5293604at2"/>
<dbReference type="GO" id="GO:0043022">
    <property type="term" value="F:ribosome binding"/>
    <property type="evidence" value="ECO:0007669"/>
    <property type="project" value="UniProtKB-UniRule"/>
</dbReference>
<dbReference type="RefSeq" id="WP_070125110.1">
    <property type="nucleotide sequence ID" value="NZ_MDHN01000016.1"/>
</dbReference>
<proteinExistence type="inferred from homology"/>
<feature type="compositionally biased region" description="Basic and acidic residues" evidence="6">
    <location>
        <begin position="1"/>
        <end position="10"/>
    </location>
</feature>
<evidence type="ECO:0000313" key="8">
    <source>
        <dbReference type="Proteomes" id="UP000175691"/>
    </source>
</evidence>
<feature type="region of interest" description="Disordered" evidence="6">
    <location>
        <begin position="1"/>
        <end position="33"/>
    </location>
</feature>
<keyword evidence="2 5" id="KW-0690">Ribosome biogenesis</keyword>
<comment type="similarity">
    <text evidence="5">Belongs to the DarP family.</text>
</comment>
<keyword evidence="1 5" id="KW-0963">Cytoplasm</keyword>
<dbReference type="PANTHER" id="PTHR38101:SF1">
    <property type="entry name" value="UPF0307 PROTEIN YJGA"/>
    <property type="match status" value="1"/>
</dbReference>
<name>A0A1E7ZCF8_9ALTE</name>
<reference evidence="7 8" key="1">
    <citation type="submission" date="2016-08" db="EMBL/GenBank/DDBJ databases">
        <authorList>
            <person name="Seilhamer J.J."/>
        </authorList>
    </citation>
    <scope>NUCLEOTIDE SEQUENCE [LARGE SCALE GENOMIC DNA]</scope>
    <source>
        <strain evidence="7 8">KCTC 42603</strain>
    </source>
</reference>
<evidence type="ECO:0000256" key="1">
    <source>
        <dbReference type="ARBA" id="ARBA00022490"/>
    </source>
</evidence>
<dbReference type="NCBIfam" id="NF003593">
    <property type="entry name" value="PRK05255.1-1"/>
    <property type="match status" value="1"/>
</dbReference>
<keyword evidence="4 5" id="KW-0694">RNA-binding</keyword>
<dbReference type="PIRSF" id="PIRSF016183">
    <property type="entry name" value="UCP016183"/>
    <property type="match status" value="1"/>
</dbReference>